<dbReference type="Proteomes" id="UP000465241">
    <property type="component" value="Unassembled WGS sequence"/>
</dbReference>
<evidence type="ECO:0000256" key="1">
    <source>
        <dbReference type="SAM" id="MobiDB-lite"/>
    </source>
</evidence>
<keyword evidence="3" id="KW-1185">Reference proteome</keyword>
<dbReference type="EMBL" id="BLKT01000003">
    <property type="protein sequence ID" value="GFG60507.1"/>
    <property type="molecule type" value="Genomic_DNA"/>
</dbReference>
<sequence>MPVTPVNRALARNNCNRGSRVLPSITTERKPDNPRRTGAGSAENRAGETRLPTRSTGNGNLMGLMTTDGIA</sequence>
<feature type="region of interest" description="Disordered" evidence="1">
    <location>
        <begin position="22"/>
        <end position="71"/>
    </location>
</feature>
<proteinExistence type="predicted"/>
<name>A0A7I9WTH4_9MYCO</name>
<reference evidence="2 3" key="1">
    <citation type="journal article" date="2019" name="Emerg. Microbes Infect.">
        <title>Comprehensive subspecies identification of 175 nontuberculous mycobacteria species based on 7547 genomic profiles.</title>
        <authorList>
            <person name="Matsumoto Y."/>
            <person name="Kinjo T."/>
            <person name="Motooka D."/>
            <person name="Nabeya D."/>
            <person name="Jung N."/>
            <person name="Uechi K."/>
            <person name="Horii T."/>
            <person name="Iida T."/>
            <person name="Fujita J."/>
            <person name="Nakamura S."/>
        </authorList>
    </citation>
    <scope>NUCLEOTIDE SEQUENCE [LARGE SCALE GENOMIC DNA]</scope>
    <source>
        <strain evidence="2 3">JCM 13392</strain>
    </source>
</reference>
<accession>A0A7I9WTH4</accession>
<dbReference type="AlphaFoldDB" id="A0A7I9WTH4"/>
<evidence type="ECO:0000313" key="2">
    <source>
        <dbReference type="EMBL" id="GFG60507.1"/>
    </source>
</evidence>
<evidence type="ECO:0000313" key="3">
    <source>
        <dbReference type="Proteomes" id="UP000465241"/>
    </source>
</evidence>
<gene>
    <name evidence="2" type="ORF">MMUR_46430</name>
</gene>
<organism evidence="2 3">
    <name type="scientific">Mycolicibacterium murale</name>
    <dbReference type="NCBI Taxonomy" id="182220"/>
    <lineage>
        <taxon>Bacteria</taxon>
        <taxon>Bacillati</taxon>
        <taxon>Actinomycetota</taxon>
        <taxon>Actinomycetes</taxon>
        <taxon>Mycobacteriales</taxon>
        <taxon>Mycobacteriaceae</taxon>
        <taxon>Mycolicibacterium</taxon>
    </lineage>
</organism>
<protein>
    <submittedName>
        <fullName evidence="2">Uncharacterized protein</fullName>
    </submittedName>
</protein>
<comment type="caution">
    <text evidence="2">The sequence shown here is derived from an EMBL/GenBank/DDBJ whole genome shotgun (WGS) entry which is preliminary data.</text>
</comment>